<dbReference type="PANTHER" id="PTHR33392">
    <property type="entry name" value="POLYISOPRENYL-TEICHOIC ACID--PEPTIDOGLYCAN TEICHOIC ACID TRANSFERASE TAGU"/>
    <property type="match status" value="1"/>
</dbReference>
<feature type="domain" description="LytR/CpsA/Psr regulator C-terminal" evidence="4">
    <location>
        <begin position="358"/>
        <end position="405"/>
    </location>
</feature>
<organism evidence="5 6">
    <name type="scientific">Selenomonas ruminantium</name>
    <dbReference type="NCBI Taxonomy" id="971"/>
    <lineage>
        <taxon>Bacteria</taxon>
        <taxon>Bacillati</taxon>
        <taxon>Bacillota</taxon>
        <taxon>Negativicutes</taxon>
        <taxon>Selenomonadales</taxon>
        <taxon>Selenomonadaceae</taxon>
        <taxon>Selenomonas</taxon>
    </lineage>
</organism>
<protein>
    <submittedName>
        <fullName evidence="5">Transcriptional attenuator, LytR family</fullName>
    </submittedName>
</protein>
<dbReference type="EMBL" id="FRBC01000029">
    <property type="protein sequence ID" value="SHK99065.1"/>
    <property type="molecule type" value="Genomic_DNA"/>
</dbReference>
<dbReference type="OrthoDB" id="9782542at2"/>
<accession>A0A1M6WZR5</accession>
<evidence type="ECO:0000259" key="3">
    <source>
        <dbReference type="Pfam" id="PF03816"/>
    </source>
</evidence>
<evidence type="ECO:0000259" key="4">
    <source>
        <dbReference type="Pfam" id="PF13399"/>
    </source>
</evidence>
<proteinExistence type="inferred from homology"/>
<gene>
    <name evidence="5" type="ORF">SAMN05216582_12933</name>
</gene>
<dbReference type="AlphaFoldDB" id="A0A1M6WZR5"/>
<dbReference type="Gene3D" id="3.40.630.190">
    <property type="entry name" value="LCP protein"/>
    <property type="match status" value="1"/>
</dbReference>
<dbReference type="PANTHER" id="PTHR33392:SF6">
    <property type="entry name" value="POLYISOPRENYL-TEICHOIC ACID--PEPTIDOGLYCAN TEICHOIC ACID TRANSFERASE TAGU"/>
    <property type="match status" value="1"/>
</dbReference>
<dbReference type="Proteomes" id="UP000184263">
    <property type="component" value="Unassembled WGS sequence"/>
</dbReference>
<comment type="similarity">
    <text evidence="1">Belongs to the LytR/CpsA/Psr (LCP) family.</text>
</comment>
<feature type="domain" description="Cell envelope-related transcriptional attenuator" evidence="3">
    <location>
        <begin position="75"/>
        <end position="224"/>
    </location>
</feature>
<feature type="region of interest" description="Disordered" evidence="2">
    <location>
        <begin position="333"/>
        <end position="353"/>
    </location>
</feature>
<dbReference type="Pfam" id="PF13399">
    <property type="entry name" value="LytR_C"/>
    <property type="match status" value="1"/>
</dbReference>
<dbReference type="InterPro" id="IPR004474">
    <property type="entry name" value="LytR_CpsA_psr"/>
</dbReference>
<dbReference type="Gene3D" id="3.30.70.2390">
    <property type="match status" value="1"/>
</dbReference>
<sequence length="441" mass="48996">MRQRRRGRRSLKRVKWILAIMLVLVLAYFGVMAASRHSTDNSGESAGIFGEQAQNDKITHVLLLGVDRRDGDVGRSDTMMVAALDEGKDKAALLSVPRDTRVQIEANDYEKINHAYAYGGHKLSQEAVEKLLGTTIDHYIIIDTKAFERIIDALDGVDINVEKRMYYEDPWDDDGGLVIDLYPGEQHMDGKRAIQYVRYRDGEGDIGRIGRQQKFMKAVLAKMISPSMLPRLPKLVEEVKSAIETDMSLAELIEFAGKLKHVHDNGLSAQMVPGQPAYIKDVSYWIPDITDLRELMAEQLGLELSDAAKERAQADEDAYMKTLPDGMQLLAQSKSSGKLPEEAAKKPEEETKPMKPEEISVMVINDSGINGAAAEVAQILQRKGFIISGVETGKTSSRTQTTIITSTRNTDVFYGMPFTCVIMDGGSSNQAVVHIGLDYRK</sequence>
<feature type="compositionally biased region" description="Basic and acidic residues" evidence="2">
    <location>
        <begin position="339"/>
        <end position="353"/>
    </location>
</feature>
<evidence type="ECO:0000313" key="5">
    <source>
        <dbReference type="EMBL" id="SHK99065.1"/>
    </source>
</evidence>
<dbReference type="InterPro" id="IPR027381">
    <property type="entry name" value="LytR/CpsA/Psr_C"/>
</dbReference>
<name>A0A1M6WZR5_SELRU</name>
<reference evidence="5 6" key="1">
    <citation type="submission" date="2016-11" db="EMBL/GenBank/DDBJ databases">
        <authorList>
            <person name="Jaros S."/>
            <person name="Januszkiewicz K."/>
            <person name="Wedrychowicz H."/>
        </authorList>
    </citation>
    <scope>NUCLEOTIDE SEQUENCE [LARGE SCALE GENOMIC DNA]</scope>
    <source>
        <strain evidence="5 6">HD4</strain>
    </source>
</reference>
<evidence type="ECO:0000313" key="6">
    <source>
        <dbReference type="Proteomes" id="UP000184263"/>
    </source>
</evidence>
<evidence type="ECO:0000256" key="2">
    <source>
        <dbReference type="SAM" id="MobiDB-lite"/>
    </source>
</evidence>
<dbReference type="InterPro" id="IPR050922">
    <property type="entry name" value="LytR/CpsA/Psr_CW_biosynth"/>
</dbReference>
<dbReference type="NCBIfam" id="TIGR00350">
    <property type="entry name" value="lytR_cpsA_psr"/>
    <property type="match status" value="1"/>
</dbReference>
<evidence type="ECO:0000256" key="1">
    <source>
        <dbReference type="ARBA" id="ARBA00006068"/>
    </source>
</evidence>
<dbReference type="Pfam" id="PF03816">
    <property type="entry name" value="LytR_cpsA_psr"/>
    <property type="match status" value="1"/>
</dbReference>